<sequence>MMPEIHLPWLGLSILLPLIGAIIASWMKDSERAKLLSVVICSVTLLLACGEWADFALLPSFPLQDQGPLFRLFNLNSFFVVDEFSAPLIPLAALLYLATVLTTLRTKVNRFSFKWTLFSEAVLLATLGCHEPWLIILLLAVGVIPPWIELRKRRQSTRVYELHMGLCLALLILGQWLAGPGASASNPPILAGCLLTAGALIRSGICPLHCWMTDLFEKATFGTALLFVTPMAGTYAIMRLVFPIAPTWALQSIAILSLITAVYAAGMALVQHESRRFFCYLFLSHSSLVLVGLEMATPIGLTGALCVWFSVGISQLGFGLALRSVEARTGRLSLDGFHGLYEHTPFLANMFLLTGLASIGFPGTIGFIGTELLVEGAVDVYPMIGFAVVLAAALNGIAVVKAYFHVFTGTRHVSTVSLVCRPSERVMILTIVVLIIGGGIYPHPGVVSRYNAATALIKMRDAGEEAATEINHSAN</sequence>
<evidence type="ECO:0000313" key="6">
    <source>
        <dbReference type="Proteomes" id="UP000253562"/>
    </source>
</evidence>
<feature type="transmembrane region" description="Helical" evidence="3">
    <location>
        <begin position="159"/>
        <end position="177"/>
    </location>
</feature>
<dbReference type="GO" id="GO:0048039">
    <property type="term" value="F:ubiquinone binding"/>
    <property type="evidence" value="ECO:0007669"/>
    <property type="project" value="TreeGrafter"/>
</dbReference>
<dbReference type="InterPro" id="IPR003918">
    <property type="entry name" value="NADH_UbQ_OxRdtase"/>
</dbReference>
<feature type="transmembrane region" description="Helical" evidence="3">
    <location>
        <begin position="189"/>
        <end position="211"/>
    </location>
</feature>
<feature type="domain" description="NADH:quinone oxidoreductase/Mrp antiporter transmembrane" evidence="4">
    <location>
        <begin position="188"/>
        <end position="392"/>
    </location>
</feature>
<evidence type="ECO:0000256" key="2">
    <source>
        <dbReference type="RuleBase" id="RU000320"/>
    </source>
</evidence>
<dbReference type="Pfam" id="PF00361">
    <property type="entry name" value="Proton_antipo_M"/>
    <property type="match status" value="1"/>
</dbReference>
<accession>A0A368KRP0</accession>
<feature type="transmembrane region" description="Helical" evidence="3">
    <location>
        <begin position="223"/>
        <end position="242"/>
    </location>
</feature>
<keyword evidence="3" id="KW-1133">Transmembrane helix</keyword>
<dbReference type="GO" id="GO:0016020">
    <property type="term" value="C:membrane"/>
    <property type="evidence" value="ECO:0007669"/>
    <property type="project" value="UniProtKB-SubCell"/>
</dbReference>
<dbReference type="Proteomes" id="UP000253562">
    <property type="component" value="Unassembled WGS sequence"/>
</dbReference>
<proteinExistence type="predicted"/>
<gene>
    <name evidence="5" type="ORF">DTL42_16010</name>
</gene>
<comment type="subcellular location">
    <subcellularLocation>
        <location evidence="1">Endomembrane system</location>
        <topology evidence="1">Multi-pass membrane protein</topology>
    </subcellularLocation>
    <subcellularLocation>
        <location evidence="2">Membrane</location>
        <topology evidence="2">Multi-pass membrane protein</topology>
    </subcellularLocation>
</comment>
<feature type="transmembrane region" description="Helical" evidence="3">
    <location>
        <begin position="33"/>
        <end position="53"/>
    </location>
</feature>
<dbReference type="PANTHER" id="PTHR43507">
    <property type="entry name" value="NADH-UBIQUINONE OXIDOREDUCTASE CHAIN 4"/>
    <property type="match status" value="1"/>
</dbReference>
<organism evidence="5 6">
    <name type="scientific">Bremerella cremea</name>
    <dbReference type="NCBI Taxonomy" id="1031537"/>
    <lineage>
        <taxon>Bacteria</taxon>
        <taxon>Pseudomonadati</taxon>
        <taxon>Planctomycetota</taxon>
        <taxon>Planctomycetia</taxon>
        <taxon>Pirellulales</taxon>
        <taxon>Pirellulaceae</taxon>
        <taxon>Bremerella</taxon>
    </lineage>
</organism>
<dbReference type="AlphaFoldDB" id="A0A368KRP0"/>
<dbReference type="PANTHER" id="PTHR43507:SF1">
    <property type="entry name" value="NADH-UBIQUINONE OXIDOREDUCTASE CHAIN 4"/>
    <property type="match status" value="1"/>
</dbReference>
<dbReference type="GO" id="GO:0042773">
    <property type="term" value="P:ATP synthesis coupled electron transport"/>
    <property type="evidence" value="ECO:0007669"/>
    <property type="project" value="InterPro"/>
</dbReference>
<keyword evidence="3" id="KW-0472">Membrane</keyword>
<feature type="transmembrane region" description="Helical" evidence="3">
    <location>
        <begin position="6"/>
        <end position="26"/>
    </location>
</feature>
<dbReference type="GO" id="GO:0015990">
    <property type="term" value="P:electron transport coupled proton transport"/>
    <property type="evidence" value="ECO:0007669"/>
    <property type="project" value="TreeGrafter"/>
</dbReference>
<comment type="caution">
    <text evidence="5">The sequence shown here is derived from an EMBL/GenBank/DDBJ whole genome shotgun (WGS) entry which is preliminary data.</text>
</comment>
<protein>
    <submittedName>
        <fullName evidence="5">Oxidoreductase</fullName>
    </submittedName>
</protein>
<feature type="transmembrane region" description="Helical" evidence="3">
    <location>
        <begin position="248"/>
        <end position="270"/>
    </location>
</feature>
<keyword evidence="2 3" id="KW-0812">Transmembrane</keyword>
<feature type="transmembrane region" description="Helical" evidence="3">
    <location>
        <begin position="299"/>
        <end position="325"/>
    </location>
</feature>
<feature type="transmembrane region" description="Helical" evidence="3">
    <location>
        <begin position="346"/>
        <end position="368"/>
    </location>
</feature>
<reference evidence="5 6" key="1">
    <citation type="submission" date="2018-07" db="EMBL/GenBank/DDBJ databases">
        <title>Comparative genomes isolates from brazilian mangrove.</title>
        <authorList>
            <person name="De Araujo J.E."/>
            <person name="Taketani R.G."/>
            <person name="Silva M.C.P."/>
            <person name="Lourenco M.V."/>
            <person name="Oliveira V.M."/>
            <person name="Andreote F.D."/>
        </authorList>
    </citation>
    <scope>NUCLEOTIDE SEQUENCE [LARGE SCALE GENOMIC DNA]</scope>
    <source>
        <strain evidence="5 6">HEX PRIS-MGV</strain>
    </source>
</reference>
<feature type="transmembrane region" description="Helical" evidence="3">
    <location>
        <begin position="425"/>
        <end position="441"/>
    </location>
</feature>
<dbReference type="InterPro" id="IPR001750">
    <property type="entry name" value="ND/Mrp_TM"/>
</dbReference>
<dbReference type="GO" id="GO:0012505">
    <property type="term" value="C:endomembrane system"/>
    <property type="evidence" value="ECO:0007669"/>
    <property type="project" value="UniProtKB-SubCell"/>
</dbReference>
<evidence type="ECO:0000313" key="5">
    <source>
        <dbReference type="EMBL" id="RCS46461.1"/>
    </source>
</evidence>
<dbReference type="GO" id="GO:0008137">
    <property type="term" value="F:NADH dehydrogenase (ubiquinone) activity"/>
    <property type="evidence" value="ECO:0007669"/>
    <property type="project" value="InterPro"/>
</dbReference>
<evidence type="ECO:0000259" key="4">
    <source>
        <dbReference type="Pfam" id="PF00361"/>
    </source>
</evidence>
<dbReference type="EMBL" id="QPEX01000030">
    <property type="protein sequence ID" value="RCS46461.1"/>
    <property type="molecule type" value="Genomic_DNA"/>
</dbReference>
<dbReference type="OrthoDB" id="238919at2"/>
<name>A0A368KRP0_9BACT</name>
<feature type="transmembrane region" description="Helical" evidence="3">
    <location>
        <begin position="380"/>
        <end position="404"/>
    </location>
</feature>
<feature type="transmembrane region" description="Helical" evidence="3">
    <location>
        <begin position="84"/>
        <end position="104"/>
    </location>
</feature>
<evidence type="ECO:0000256" key="3">
    <source>
        <dbReference type="SAM" id="Phobius"/>
    </source>
</evidence>
<evidence type="ECO:0000256" key="1">
    <source>
        <dbReference type="ARBA" id="ARBA00004127"/>
    </source>
</evidence>
<feature type="transmembrane region" description="Helical" evidence="3">
    <location>
        <begin position="277"/>
        <end position="293"/>
    </location>
</feature>
<dbReference type="GO" id="GO:0003954">
    <property type="term" value="F:NADH dehydrogenase activity"/>
    <property type="evidence" value="ECO:0007669"/>
    <property type="project" value="TreeGrafter"/>
</dbReference>